<comment type="caution">
    <text evidence="1">The sequence shown here is derived from an EMBL/GenBank/DDBJ whole genome shotgun (WGS) entry which is preliminary data.</text>
</comment>
<gene>
    <name evidence="1" type="ORF">P7K49_018629</name>
</gene>
<accession>A0ABQ9V5Y1</accession>
<protein>
    <submittedName>
        <fullName evidence="1">Uncharacterized protein</fullName>
    </submittedName>
</protein>
<evidence type="ECO:0000313" key="2">
    <source>
        <dbReference type="Proteomes" id="UP001266305"/>
    </source>
</evidence>
<keyword evidence="2" id="KW-1185">Reference proteome</keyword>
<organism evidence="1 2">
    <name type="scientific">Saguinus oedipus</name>
    <name type="common">Cotton-top tamarin</name>
    <name type="synonym">Oedipomidas oedipus</name>
    <dbReference type="NCBI Taxonomy" id="9490"/>
    <lineage>
        <taxon>Eukaryota</taxon>
        <taxon>Metazoa</taxon>
        <taxon>Chordata</taxon>
        <taxon>Craniata</taxon>
        <taxon>Vertebrata</taxon>
        <taxon>Euteleostomi</taxon>
        <taxon>Mammalia</taxon>
        <taxon>Eutheria</taxon>
        <taxon>Euarchontoglires</taxon>
        <taxon>Primates</taxon>
        <taxon>Haplorrhini</taxon>
        <taxon>Platyrrhini</taxon>
        <taxon>Cebidae</taxon>
        <taxon>Callitrichinae</taxon>
        <taxon>Saguinus</taxon>
    </lineage>
</organism>
<reference evidence="1 2" key="1">
    <citation type="submission" date="2023-05" db="EMBL/GenBank/DDBJ databases">
        <title>B98-5 Cell Line De Novo Hybrid Assembly: An Optical Mapping Approach.</title>
        <authorList>
            <person name="Kananen K."/>
            <person name="Auerbach J.A."/>
            <person name="Kautto E."/>
            <person name="Blachly J.S."/>
        </authorList>
    </citation>
    <scope>NUCLEOTIDE SEQUENCE [LARGE SCALE GENOMIC DNA]</scope>
    <source>
        <strain evidence="1">B95-8</strain>
        <tissue evidence="1">Cell line</tissue>
    </source>
</reference>
<sequence length="77" mass="8678">MEEMEALGSYGPIHRALSFGYELICPHQINLQDHRGLQEAEARPCPYLSKSSSWQGSVPKGLEGPRDFPYPVTRALY</sequence>
<dbReference type="Proteomes" id="UP001266305">
    <property type="component" value="Unassembled WGS sequence"/>
</dbReference>
<proteinExistence type="predicted"/>
<name>A0ABQ9V5Y1_SAGOE</name>
<evidence type="ECO:0000313" key="1">
    <source>
        <dbReference type="EMBL" id="KAK2104773.1"/>
    </source>
</evidence>
<dbReference type="EMBL" id="JASSZA010000008">
    <property type="protein sequence ID" value="KAK2104773.1"/>
    <property type="molecule type" value="Genomic_DNA"/>
</dbReference>